<dbReference type="SUPFAM" id="SSF52799">
    <property type="entry name" value="(Phosphotyrosine protein) phosphatases II"/>
    <property type="match status" value="1"/>
</dbReference>
<dbReference type="Pfam" id="PF13350">
    <property type="entry name" value="Y_phosphatase3"/>
    <property type="match status" value="1"/>
</dbReference>
<sequence>MQYLHPAKWSGARNAWQVRDGLWRMGRAEWVDATGWQQMLADGVATVIDVRTPPEIKAREHDPAPAVPAAIERIHLPVEDIHHESFWQRHAPYPMHPDAYHDTMETFGDRVATAIATVLESWETGGTVLHCTAGRDRTGLVLGLMLQLPDIPGGAADWEEQARVYASGAHGINEHHRTSPIPHPYESYLEPAEFQRELEDRLASYRRFLAEWPGARVQELLATSRND</sequence>
<evidence type="ECO:0000313" key="3">
    <source>
        <dbReference type="Proteomes" id="UP001183794"/>
    </source>
</evidence>
<organism evidence="2 3">
    <name type="scientific">Enteractinococcus fodinae</name>
    <dbReference type="NCBI Taxonomy" id="684663"/>
    <lineage>
        <taxon>Bacteria</taxon>
        <taxon>Bacillati</taxon>
        <taxon>Actinomycetota</taxon>
        <taxon>Actinomycetes</taxon>
        <taxon>Micrococcales</taxon>
        <taxon>Micrococcaceae</taxon>
    </lineage>
</organism>
<dbReference type="InterPro" id="IPR029021">
    <property type="entry name" value="Prot-tyrosine_phosphatase-like"/>
</dbReference>
<keyword evidence="3" id="KW-1185">Reference proteome</keyword>
<gene>
    <name evidence="2" type="ORF">J2S62_000596</name>
</gene>
<dbReference type="InterPro" id="IPR000387">
    <property type="entry name" value="Tyr_Pase_dom"/>
</dbReference>
<comment type="caution">
    <text evidence="2">The sequence shown here is derived from an EMBL/GenBank/DDBJ whole genome shotgun (WGS) entry which is preliminary data.</text>
</comment>
<proteinExistence type="predicted"/>
<evidence type="ECO:0000313" key="2">
    <source>
        <dbReference type="EMBL" id="MDR7346339.1"/>
    </source>
</evidence>
<feature type="domain" description="Tyrosine specific protein phosphatases" evidence="1">
    <location>
        <begin position="109"/>
        <end position="146"/>
    </location>
</feature>
<dbReference type="Proteomes" id="UP001183794">
    <property type="component" value="Unassembled WGS sequence"/>
</dbReference>
<reference evidence="2 3" key="1">
    <citation type="submission" date="2023-07" db="EMBL/GenBank/DDBJ databases">
        <title>Sequencing the genomes of 1000 actinobacteria strains.</title>
        <authorList>
            <person name="Klenk H.-P."/>
        </authorList>
    </citation>
    <scope>NUCLEOTIDE SEQUENCE [LARGE SCALE GENOMIC DNA]</scope>
    <source>
        <strain evidence="2 3">DSM 22966</strain>
    </source>
</reference>
<dbReference type="InterPro" id="IPR016130">
    <property type="entry name" value="Tyr_Pase_AS"/>
</dbReference>
<evidence type="ECO:0000259" key="1">
    <source>
        <dbReference type="PROSITE" id="PS50056"/>
    </source>
</evidence>
<dbReference type="PROSITE" id="PS50056">
    <property type="entry name" value="TYR_PHOSPHATASE_2"/>
    <property type="match status" value="1"/>
</dbReference>
<dbReference type="Gene3D" id="3.90.190.10">
    <property type="entry name" value="Protein tyrosine phosphatase superfamily"/>
    <property type="match status" value="1"/>
</dbReference>
<accession>A0ABU2AZY8</accession>
<dbReference type="EMBL" id="JAVDYJ010000001">
    <property type="protein sequence ID" value="MDR7346339.1"/>
    <property type="molecule type" value="Genomic_DNA"/>
</dbReference>
<dbReference type="PROSITE" id="PS00383">
    <property type="entry name" value="TYR_PHOSPHATASE_1"/>
    <property type="match status" value="1"/>
</dbReference>
<dbReference type="InterPro" id="IPR026893">
    <property type="entry name" value="Tyr/Ser_Pase_IphP-type"/>
</dbReference>
<name>A0ABU2AZY8_9MICC</name>
<protein>
    <recommendedName>
        <fullName evidence="1">Tyrosine specific protein phosphatases domain-containing protein</fullName>
    </recommendedName>
</protein>